<evidence type="ECO:0000313" key="1">
    <source>
        <dbReference type="EMBL" id="QHT91800.1"/>
    </source>
</evidence>
<dbReference type="EMBL" id="MN740169">
    <property type="protein sequence ID" value="QHT91800.1"/>
    <property type="molecule type" value="Genomic_DNA"/>
</dbReference>
<dbReference type="AlphaFoldDB" id="A0A6C0IGM2"/>
<organism evidence="1">
    <name type="scientific">viral metagenome</name>
    <dbReference type="NCBI Taxonomy" id="1070528"/>
    <lineage>
        <taxon>unclassified sequences</taxon>
        <taxon>metagenomes</taxon>
        <taxon>organismal metagenomes</taxon>
    </lineage>
</organism>
<sequence>MSIIKDKDIDDIKENCLNSIAELIEKYKDDLYMLQRLHTRVVNYLPNDLDYEYKKREKNVNRTNYLTNEKDMFIQIFLSKNQYYYLPNNNCFYEYNGKNYSIVKDDDIIHKLLSTISKDRTLLEWKHKTKKNAISIIKERSLLNSIPESETIQNVLNVLYPSIFPTKNQAKYFLTIIGDNIFKKNSNHIFLVTPKTKKILNEIDNIAYLSIGYTNTTHNFMTKYHENHSYENCRLIKINECFSLELWKDIIKKIGLDLICISAHYSNRYENSDNYLNVKADEELKNYSFYLKNNSNTDIVSNFCNSYFTCIGLGSGSNDNTENKQCKIEWKNVHYIWKQFTSNMSLPNMIYSNTLKSILKEKYSYDESSDSFINITSKYLPTESDFIKFWENTIIVVNDTTISEDSFDNEIEIDELCALFKYWSKQNKNNESILSNGTISEDNVLKILKHFFPNIEIVEDKYVLNITCNLWNKIDDIKNSIMFIYEENKLPLISFDAAYNYYCVFCNTNSYKFIVSKRYFEKYFKFYCANHIVYEKFIETASFIEV</sequence>
<name>A0A6C0IGM2_9ZZZZ</name>
<reference evidence="1" key="1">
    <citation type="journal article" date="2020" name="Nature">
        <title>Giant virus diversity and host interactions through global metagenomics.</title>
        <authorList>
            <person name="Schulz F."/>
            <person name="Roux S."/>
            <person name="Paez-Espino D."/>
            <person name="Jungbluth S."/>
            <person name="Walsh D.A."/>
            <person name="Denef V.J."/>
            <person name="McMahon K.D."/>
            <person name="Konstantinidis K.T."/>
            <person name="Eloe-Fadrosh E.A."/>
            <person name="Kyrpides N.C."/>
            <person name="Woyke T."/>
        </authorList>
    </citation>
    <scope>NUCLEOTIDE SEQUENCE</scope>
    <source>
        <strain evidence="1">GVMAG-M-3300023184-86</strain>
    </source>
</reference>
<protein>
    <submittedName>
        <fullName evidence="1">Uncharacterized protein</fullName>
    </submittedName>
</protein>
<proteinExistence type="predicted"/>
<accession>A0A6C0IGM2</accession>